<evidence type="ECO:0000313" key="3">
    <source>
        <dbReference type="EMBL" id="QXI73226.1"/>
    </source>
</evidence>
<organism evidence="1">
    <name type="scientific">Bombyx mori nuclear polyhedrosis virus</name>
    <name type="common">BmNPV</name>
    <dbReference type="NCBI Taxonomy" id="271108"/>
    <lineage>
        <taxon>Viruses</taxon>
        <taxon>Viruses incertae sedis</taxon>
        <taxon>Naldaviricetes</taxon>
        <taxon>Lefavirales</taxon>
        <taxon>Baculoviridae</taxon>
        <taxon>Alphabaculovirus</taxon>
        <taxon>Alphabaculovirus bomori</taxon>
    </lineage>
</organism>
<organismHost>
    <name type="scientific">Bombyx mori</name>
    <name type="common">Silk moth</name>
    <dbReference type="NCBI Taxonomy" id="7091"/>
</organismHost>
<dbReference type="EMBL" id="LC500465">
    <property type="protein sequence ID" value="BBN66083.1"/>
    <property type="molecule type" value="Genomic_DNA"/>
</dbReference>
<dbReference type="EMBL" id="MT501299">
    <property type="protein sequence ID" value="QXI73226.1"/>
    <property type="molecule type" value="Genomic_DNA"/>
</dbReference>
<sequence length="195" mass="22738">MLPYEMVISVLVYLSPAQILNLNLPLAYQKSVLFASNSAKVNERIRRLARDNNDDDDDDSYFYHKQFIKINFLTKKIINVYNKTEMCIRATFDGRYVVTHDILMCFVNKSYVKQLLRGVDTRITLQQLVKMYSPEFGLCVNSKNMFVLTESVLTSISLKHSFGKCEWLDKNIKTVCLQLRKLCINNKQHTTCLPY</sequence>
<gene>
    <name evidence="1" type="primary">ORF36</name>
    <name evidence="3" type="synonym">Ac45</name>
    <name evidence="2" type="synonym">Bm36</name>
</gene>
<proteinExistence type="predicted"/>
<name>A0A224AU69_NPVBM</name>
<accession>A0A224AU69</accession>
<evidence type="ECO:0000313" key="2">
    <source>
        <dbReference type="EMBL" id="BBN66083.1"/>
    </source>
</evidence>
<reference evidence="2" key="2">
    <citation type="journal article" date="2020" name="Virus Genes">
        <title>Whole-genome sequencing and comparative transcriptome analysis of Bombyx mori nucleopolyhedrovirus La strain.</title>
        <authorList>
            <person name="Fujimoto S."/>
            <person name="Kawamoto M."/>
            <person name="Shoji K."/>
            <person name="Suzuki Y."/>
            <person name="Katsuma S."/>
            <person name="Iwanaga M."/>
        </authorList>
    </citation>
    <scope>NUCLEOTIDE SEQUENCE</scope>
    <source>
        <strain evidence="2">La</strain>
    </source>
</reference>
<dbReference type="InterPro" id="IPR035125">
    <property type="entry name" value="ORF45"/>
</dbReference>
<dbReference type="EMBL" id="LC150780">
    <property type="protein sequence ID" value="BBA20537.1"/>
    <property type="molecule type" value="Genomic_DNA"/>
</dbReference>
<reference evidence="1" key="1">
    <citation type="submission" date="2016-05" db="EMBL/GenBank/DDBJ databases">
        <title>Characterization of a BmNPV isolated in Hokkaido, Japan.</title>
        <authorList>
            <person name="Bando H."/>
        </authorList>
    </citation>
    <scope>NUCLEOTIDE SEQUENCE</scope>
    <source>
        <strain evidence="1">H4</strain>
    </source>
</reference>
<evidence type="ECO:0000313" key="1">
    <source>
        <dbReference type="EMBL" id="BBA20537.1"/>
    </source>
</evidence>
<reference evidence="3" key="3">
    <citation type="submission" date="2020-05" db="EMBL/GenBank/DDBJ databases">
        <authorList>
            <person name="Xu G."/>
            <person name="Xiong Y."/>
            <person name="Gong T."/>
            <person name="Shi Y."/>
            <person name="Liu X."/>
            <person name="Liu S."/>
            <person name="Xiao F."/>
            <person name="Zhang Y."/>
            <person name="Ran X."/>
            <person name="Xiao D."/>
        </authorList>
    </citation>
    <scope>NUCLEOTIDE SEQUENCE</scope>
    <source>
        <strain evidence="3">Baoshan</strain>
    </source>
</reference>
<dbReference type="Pfam" id="PF17620">
    <property type="entry name" value="ORF45"/>
    <property type="match status" value="1"/>
</dbReference>
<protein>
    <submittedName>
        <fullName evidence="3">AC45</fullName>
    </submittedName>
</protein>